<dbReference type="RefSeq" id="WP_074255918.1">
    <property type="nucleotide sequence ID" value="NZ_FSRL01000001.1"/>
</dbReference>
<gene>
    <name evidence="1" type="ORF">SAMN05444002_1827</name>
</gene>
<dbReference type="AlphaFoldDB" id="A0A1N6FNR2"/>
<sequence length="85" mass="9696">MTRQIGETPTDPRESYQMFSTIFGPRSTEAPRIETRREAIERLLGDLNTAIDFLPEKPAVTVNPRTGHISLDLPREQVDHTRHLA</sequence>
<reference evidence="2" key="1">
    <citation type="submission" date="2016-11" db="EMBL/GenBank/DDBJ databases">
        <authorList>
            <person name="Varghese N."/>
            <person name="Submissions S."/>
        </authorList>
    </citation>
    <scope>NUCLEOTIDE SEQUENCE [LARGE SCALE GENOMIC DNA]</scope>
    <source>
        <strain evidence="2">DSM 29440</strain>
    </source>
</reference>
<dbReference type="Proteomes" id="UP000184932">
    <property type="component" value="Unassembled WGS sequence"/>
</dbReference>
<dbReference type="STRING" id="1217970.SAMN05444002_1827"/>
<keyword evidence="2" id="KW-1185">Reference proteome</keyword>
<protein>
    <submittedName>
        <fullName evidence="1">Uncharacterized protein</fullName>
    </submittedName>
</protein>
<dbReference type="EMBL" id="FSRL01000001">
    <property type="protein sequence ID" value="SIN96935.1"/>
    <property type="molecule type" value="Genomic_DNA"/>
</dbReference>
<evidence type="ECO:0000313" key="1">
    <source>
        <dbReference type="EMBL" id="SIN96935.1"/>
    </source>
</evidence>
<proteinExistence type="predicted"/>
<dbReference type="OrthoDB" id="7874671at2"/>
<name>A0A1N6FNR2_9RHOB</name>
<accession>A0A1N6FNR2</accession>
<organism evidence="1 2">
    <name type="scientific">Vannielia litorea</name>
    <dbReference type="NCBI Taxonomy" id="1217970"/>
    <lineage>
        <taxon>Bacteria</taxon>
        <taxon>Pseudomonadati</taxon>
        <taxon>Pseudomonadota</taxon>
        <taxon>Alphaproteobacteria</taxon>
        <taxon>Rhodobacterales</taxon>
        <taxon>Paracoccaceae</taxon>
        <taxon>Vannielia</taxon>
    </lineage>
</organism>
<evidence type="ECO:0000313" key="2">
    <source>
        <dbReference type="Proteomes" id="UP000184932"/>
    </source>
</evidence>